<name>A0A1F8CPH7_9BACT</name>
<sequence>MYAFVTGANRGLGRGFLDYLINQKYFVFAGTRNISSKEKGTDFLKWVKLDVSDDVSIEKAISLIRQKTNKLDLLVNNAGLNKDSATNNKKEGVCNLDQLDRKSLNTMFDVNAVSPLILIKNSLPLLSQTESFIINISSCRASYHDEFENTTGNYGYRASKIALNMLTFTSTWDLPKNVKIFAVHPGSVKSDMNLTGTDLPYDQAQKIMEITKKWNNDFNGKFLKYDGKFYPL</sequence>
<dbReference type="Gene3D" id="3.40.50.720">
    <property type="entry name" value="NAD(P)-binding Rossmann-like Domain"/>
    <property type="match status" value="1"/>
</dbReference>
<dbReference type="EMBL" id="MGHU01000012">
    <property type="protein sequence ID" value="OGM77749.1"/>
    <property type="molecule type" value="Genomic_DNA"/>
</dbReference>
<keyword evidence="2" id="KW-0560">Oxidoreductase</keyword>
<gene>
    <name evidence="4" type="ORF">A2188_02730</name>
</gene>
<dbReference type="GO" id="GO:0016491">
    <property type="term" value="F:oxidoreductase activity"/>
    <property type="evidence" value="ECO:0007669"/>
    <property type="project" value="UniProtKB-KW"/>
</dbReference>
<evidence type="ECO:0000313" key="5">
    <source>
        <dbReference type="Proteomes" id="UP000179241"/>
    </source>
</evidence>
<dbReference type="PRINTS" id="PR00081">
    <property type="entry name" value="GDHRDH"/>
</dbReference>
<protein>
    <recommendedName>
        <fullName evidence="6">Short-chain dehydrogenase</fullName>
    </recommendedName>
</protein>
<evidence type="ECO:0008006" key="6">
    <source>
        <dbReference type="Google" id="ProtNLM"/>
    </source>
</evidence>
<evidence type="ECO:0000313" key="4">
    <source>
        <dbReference type="EMBL" id="OGM77749.1"/>
    </source>
</evidence>
<accession>A0A1F8CPH7</accession>
<dbReference type="PANTHER" id="PTHR43544:SF7">
    <property type="entry name" value="NADB-LER2"/>
    <property type="match status" value="1"/>
</dbReference>
<dbReference type="Proteomes" id="UP000179241">
    <property type="component" value="Unassembled WGS sequence"/>
</dbReference>
<dbReference type="GO" id="GO:0005737">
    <property type="term" value="C:cytoplasm"/>
    <property type="evidence" value="ECO:0007669"/>
    <property type="project" value="TreeGrafter"/>
</dbReference>
<evidence type="ECO:0000256" key="1">
    <source>
        <dbReference type="ARBA" id="ARBA00022857"/>
    </source>
</evidence>
<comment type="similarity">
    <text evidence="3">Belongs to the short-chain dehydrogenases/reductases (SDR) family.</text>
</comment>
<reference evidence="4 5" key="1">
    <citation type="journal article" date="2016" name="Nat. Commun.">
        <title>Thousands of microbial genomes shed light on interconnected biogeochemical processes in an aquifer system.</title>
        <authorList>
            <person name="Anantharaman K."/>
            <person name="Brown C.T."/>
            <person name="Hug L.A."/>
            <person name="Sharon I."/>
            <person name="Castelle C.J."/>
            <person name="Probst A.J."/>
            <person name="Thomas B.C."/>
            <person name="Singh A."/>
            <person name="Wilkins M.J."/>
            <person name="Karaoz U."/>
            <person name="Brodie E.L."/>
            <person name="Williams K.H."/>
            <person name="Hubbard S.S."/>
            <person name="Banfield J.F."/>
        </authorList>
    </citation>
    <scope>NUCLEOTIDE SEQUENCE [LARGE SCALE GENOMIC DNA]</scope>
</reference>
<dbReference type="PANTHER" id="PTHR43544">
    <property type="entry name" value="SHORT-CHAIN DEHYDROGENASE/REDUCTASE"/>
    <property type="match status" value="1"/>
</dbReference>
<evidence type="ECO:0000256" key="2">
    <source>
        <dbReference type="ARBA" id="ARBA00023002"/>
    </source>
</evidence>
<dbReference type="Pfam" id="PF00106">
    <property type="entry name" value="adh_short"/>
    <property type="match status" value="1"/>
</dbReference>
<dbReference type="AlphaFoldDB" id="A0A1F8CPH7"/>
<proteinExistence type="inferred from homology"/>
<dbReference type="InterPro" id="IPR051468">
    <property type="entry name" value="Fungal_SecMetab_SDRs"/>
</dbReference>
<dbReference type="InterPro" id="IPR036291">
    <property type="entry name" value="NAD(P)-bd_dom_sf"/>
</dbReference>
<keyword evidence="1" id="KW-0521">NADP</keyword>
<organism evidence="4 5">
    <name type="scientific">Candidatus Woesebacteria bacterium RIFOXYA1_FULL_43_9</name>
    <dbReference type="NCBI Taxonomy" id="1802534"/>
    <lineage>
        <taxon>Bacteria</taxon>
        <taxon>Candidatus Woeseibacteriota</taxon>
    </lineage>
</organism>
<dbReference type="PRINTS" id="PR00080">
    <property type="entry name" value="SDRFAMILY"/>
</dbReference>
<dbReference type="InterPro" id="IPR002347">
    <property type="entry name" value="SDR_fam"/>
</dbReference>
<evidence type="ECO:0000256" key="3">
    <source>
        <dbReference type="RuleBase" id="RU000363"/>
    </source>
</evidence>
<comment type="caution">
    <text evidence="4">The sequence shown here is derived from an EMBL/GenBank/DDBJ whole genome shotgun (WGS) entry which is preliminary data.</text>
</comment>
<dbReference type="SUPFAM" id="SSF51735">
    <property type="entry name" value="NAD(P)-binding Rossmann-fold domains"/>
    <property type="match status" value="1"/>
</dbReference>